<keyword evidence="1" id="KW-0812">Transmembrane</keyword>
<comment type="caution">
    <text evidence="2">The sequence shown here is derived from an EMBL/GenBank/DDBJ whole genome shotgun (WGS) entry which is preliminary data.</text>
</comment>
<feature type="transmembrane region" description="Helical" evidence="1">
    <location>
        <begin position="438"/>
        <end position="458"/>
    </location>
</feature>
<feature type="transmembrane region" description="Helical" evidence="1">
    <location>
        <begin position="479"/>
        <end position="506"/>
    </location>
</feature>
<organism evidence="2 3">
    <name type="scientific">Streptomyces sodiiphilus</name>
    <dbReference type="NCBI Taxonomy" id="226217"/>
    <lineage>
        <taxon>Bacteria</taxon>
        <taxon>Bacillati</taxon>
        <taxon>Actinomycetota</taxon>
        <taxon>Actinomycetes</taxon>
        <taxon>Kitasatosporales</taxon>
        <taxon>Streptomycetaceae</taxon>
        <taxon>Streptomyces</taxon>
    </lineage>
</organism>
<evidence type="ECO:0000313" key="2">
    <source>
        <dbReference type="EMBL" id="GAA1912101.1"/>
    </source>
</evidence>
<accession>A0ABP5AH57</accession>
<feature type="transmembrane region" description="Helical" evidence="1">
    <location>
        <begin position="127"/>
        <end position="152"/>
    </location>
</feature>
<sequence length="554" mass="56923">MSAESPVALPAGQSLVPGGPAATARVPASVLTATFVRLKLSLLRNGLRQSAGRSAAFIGGLVAAVVFGALGLLGLLALRGSEHAATVSLVTVALIVLTWAFVPLFVGGSDETLDPGRLVMLPLRPRALVIAQLTSSLVGVGPLFTLLLVLGAGLATARGTSGTVAAVLAVPLVVLVCTTLSRALAAANARLLSSRRGRDLAVFSGLVVAFGIQGINMLMSRLGGENGMAPLETVAGVVRWLPPVSALEAVRAAGEGSWPAAVAGLAATAAALWLLLWWWQRALDRLMTARDASTLMASPAARPGGDRGPASLFPPNRTGTVMLRSLRYAWRDPKTKMSWATALGMGLLLPVVFAVQGNTSVYHACWAAGLLGLLMYNQFGQDYSGFWLVLQTIGTSRDAYAELRARALALALVAVPYTVTVVGVSAAVLGDWGSLPDALGLALALLGTLAGLGALASARFPYSIPENDAMKNVAPGQGVVAWAGLFGGMLAGALLCGPVIALTVWLNATGSGWVWTVLPLGAGYGLLVTWAGLRLAARMSAARLPEILTAVSRG</sequence>
<feature type="transmembrane region" description="Helical" evidence="1">
    <location>
        <begin position="200"/>
        <end position="219"/>
    </location>
</feature>
<evidence type="ECO:0000256" key="1">
    <source>
        <dbReference type="SAM" id="Phobius"/>
    </source>
</evidence>
<feature type="transmembrane region" description="Helical" evidence="1">
    <location>
        <begin position="55"/>
        <end position="78"/>
    </location>
</feature>
<evidence type="ECO:0000313" key="3">
    <source>
        <dbReference type="Proteomes" id="UP001501303"/>
    </source>
</evidence>
<name>A0ABP5AH57_9ACTN</name>
<feature type="transmembrane region" description="Helical" evidence="1">
    <location>
        <begin position="361"/>
        <end position="379"/>
    </location>
</feature>
<protein>
    <submittedName>
        <fullName evidence="2">Transporter</fullName>
    </submittedName>
</protein>
<feature type="transmembrane region" description="Helical" evidence="1">
    <location>
        <begin position="512"/>
        <end position="533"/>
    </location>
</feature>
<feature type="transmembrane region" description="Helical" evidence="1">
    <location>
        <begin position="164"/>
        <end position="188"/>
    </location>
</feature>
<reference evidence="3" key="1">
    <citation type="journal article" date="2019" name="Int. J. Syst. Evol. Microbiol.">
        <title>The Global Catalogue of Microorganisms (GCM) 10K type strain sequencing project: providing services to taxonomists for standard genome sequencing and annotation.</title>
        <authorList>
            <consortium name="The Broad Institute Genomics Platform"/>
            <consortium name="The Broad Institute Genome Sequencing Center for Infectious Disease"/>
            <person name="Wu L."/>
            <person name="Ma J."/>
        </authorList>
    </citation>
    <scope>NUCLEOTIDE SEQUENCE [LARGE SCALE GENOMIC DNA]</scope>
    <source>
        <strain evidence="3">JCM 13581</strain>
    </source>
</reference>
<keyword evidence="1" id="KW-0472">Membrane</keyword>
<gene>
    <name evidence="2" type="ORF">GCM10009716_22440</name>
</gene>
<feature type="transmembrane region" description="Helical" evidence="1">
    <location>
        <begin position="84"/>
        <end position="106"/>
    </location>
</feature>
<feature type="transmembrane region" description="Helical" evidence="1">
    <location>
        <begin position="337"/>
        <end position="355"/>
    </location>
</feature>
<feature type="transmembrane region" description="Helical" evidence="1">
    <location>
        <begin position="407"/>
        <end position="432"/>
    </location>
</feature>
<dbReference type="Proteomes" id="UP001501303">
    <property type="component" value="Unassembled WGS sequence"/>
</dbReference>
<proteinExistence type="predicted"/>
<dbReference type="EMBL" id="BAAAMJ010000020">
    <property type="protein sequence ID" value="GAA1912101.1"/>
    <property type="molecule type" value="Genomic_DNA"/>
</dbReference>
<feature type="transmembrane region" description="Helical" evidence="1">
    <location>
        <begin position="258"/>
        <end position="279"/>
    </location>
</feature>
<keyword evidence="3" id="KW-1185">Reference proteome</keyword>
<keyword evidence="1" id="KW-1133">Transmembrane helix</keyword>